<accession>A0A8T2ZBM6</accession>
<gene>
    <name evidence="1" type="ORF">H0E87_007540</name>
</gene>
<sequence>IWREGTLEVAEKAEDEGAANRSGSLLLREDLSAARSPMWTALLLLAARRCDGREGVALLGLLKLR</sequence>
<dbReference type="Proteomes" id="UP000807159">
    <property type="component" value="Chromosome 3"/>
</dbReference>
<reference evidence="1" key="1">
    <citation type="journal article" date="2021" name="J. Hered.">
        <title>Genome Assembly of Salicaceae Populus deltoides (Eastern Cottonwood) I-69 Based on Nanopore Sequencing and Hi-C Technologies.</title>
        <authorList>
            <person name="Bai S."/>
            <person name="Wu H."/>
            <person name="Zhang J."/>
            <person name="Pan Z."/>
            <person name="Zhao W."/>
            <person name="Li Z."/>
            <person name="Tong C."/>
        </authorList>
    </citation>
    <scope>NUCLEOTIDE SEQUENCE</scope>
    <source>
        <tissue evidence="1">Leaf</tissue>
    </source>
</reference>
<dbReference type="AlphaFoldDB" id="A0A8T2ZBM6"/>
<keyword evidence="2" id="KW-1185">Reference proteome</keyword>
<protein>
    <submittedName>
        <fullName evidence="1">Uncharacterized protein</fullName>
    </submittedName>
</protein>
<name>A0A8T2ZBM6_POPDE</name>
<proteinExistence type="predicted"/>
<evidence type="ECO:0000313" key="1">
    <source>
        <dbReference type="EMBL" id="KAH8514740.1"/>
    </source>
</evidence>
<evidence type="ECO:0000313" key="2">
    <source>
        <dbReference type="Proteomes" id="UP000807159"/>
    </source>
</evidence>
<organism evidence="1 2">
    <name type="scientific">Populus deltoides</name>
    <name type="common">Eastern poplar</name>
    <name type="synonym">Eastern cottonwood</name>
    <dbReference type="NCBI Taxonomy" id="3696"/>
    <lineage>
        <taxon>Eukaryota</taxon>
        <taxon>Viridiplantae</taxon>
        <taxon>Streptophyta</taxon>
        <taxon>Embryophyta</taxon>
        <taxon>Tracheophyta</taxon>
        <taxon>Spermatophyta</taxon>
        <taxon>Magnoliopsida</taxon>
        <taxon>eudicotyledons</taxon>
        <taxon>Gunneridae</taxon>
        <taxon>Pentapetalae</taxon>
        <taxon>rosids</taxon>
        <taxon>fabids</taxon>
        <taxon>Malpighiales</taxon>
        <taxon>Salicaceae</taxon>
        <taxon>Saliceae</taxon>
        <taxon>Populus</taxon>
    </lineage>
</organism>
<feature type="non-terminal residue" evidence="1">
    <location>
        <position position="1"/>
    </location>
</feature>
<comment type="caution">
    <text evidence="1">The sequence shown here is derived from an EMBL/GenBank/DDBJ whole genome shotgun (WGS) entry which is preliminary data.</text>
</comment>
<dbReference type="EMBL" id="JACEGQ020000003">
    <property type="protein sequence ID" value="KAH8514740.1"/>
    <property type="molecule type" value="Genomic_DNA"/>
</dbReference>